<dbReference type="Pfam" id="PF00462">
    <property type="entry name" value="Glutaredoxin"/>
    <property type="match status" value="1"/>
</dbReference>
<dbReference type="PROSITE" id="PS51354">
    <property type="entry name" value="GLUTAREDOXIN_2"/>
    <property type="match status" value="1"/>
</dbReference>
<proteinExistence type="predicted"/>
<keyword evidence="3" id="KW-0408">Iron</keyword>
<keyword evidence="8" id="KW-1185">Reference proteome</keyword>
<dbReference type="CDD" id="cd03028">
    <property type="entry name" value="GRX_PICOT_like"/>
    <property type="match status" value="1"/>
</dbReference>
<evidence type="ECO:0000256" key="3">
    <source>
        <dbReference type="ARBA" id="ARBA00023004"/>
    </source>
</evidence>
<dbReference type="InterPro" id="IPR036249">
    <property type="entry name" value="Thioredoxin-like_sf"/>
</dbReference>
<evidence type="ECO:0000256" key="4">
    <source>
        <dbReference type="ARBA" id="ARBA00023014"/>
    </source>
</evidence>
<evidence type="ECO:0000259" key="6">
    <source>
        <dbReference type="Pfam" id="PF00462"/>
    </source>
</evidence>
<dbReference type="InterPro" id="IPR002109">
    <property type="entry name" value="Glutaredoxin"/>
</dbReference>
<keyword evidence="2" id="KW-0479">Metal-binding</keyword>
<dbReference type="Proteomes" id="UP001230268">
    <property type="component" value="Unassembled WGS sequence"/>
</dbReference>
<dbReference type="AlphaFoldDB" id="A0AAD8PEG1"/>
<feature type="domain" description="Glutaredoxin" evidence="6">
    <location>
        <begin position="120"/>
        <end position="184"/>
    </location>
</feature>
<name>A0AAD8PEG1_BABGI</name>
<evidence type="ECO:0000256" key="2">
    <source>
        <dbReference type="ARBA" id="ARBA00022723"/>
    </source>
</evidence>
<protein>
    <submittedName>
        <fullName evidence="7">Glutaredoxin family like protein</fullName>
    </submittedName>
</protein>
<keyword evidence="4" id="KW-0411">Iron-sulfur</keyword>
<organism evidence="7 8">
    <name type="scientific">Babesia gibsoni</name>
    <dbReference type="NCBI Taxonomy" id="33632"/>
    <lineage>
        <taxon>Eukaryota</taxon>
        <taxon>Sar</taxon>
        <taxon>Alveolata</taxon>
        <taxon>Apicomplexa</taxon>
        <taxon>Aconoidasida</taxon>
        <taxon>Piroplasmida</taxon>
        <taxon>Babesiidae</taxon>
        <taxon>Babesia</taxon>
    </lineage>
</organism>
<evidence type="ECO:0000313" key="8">
    <source>
        <dbReference type="Proteomes" id="UP001230268"/>
    </source>
</evidence>
<reference evidence="7" key="1">
    <citation type="submission" date="2023-08" db="EMBL/GenBank/DDBJ databases">
        <title>Draft sequence of the Babesia gibsoni genome.</title>
        <authorList>
            <person name="Yamagishi J.Y."/>
            <person name="Xuan X.X."/>
        </authorList>
    </citation>
    <scope>NUCLEOTIDE SEQUENCE</scope>
    <source>
        <strain evidence="7">Azabu</strain>
    </source>
</reference>
<keyword evidence="5" id="KW-0676">Redox-active center</keyword>
<comment type="caution">
    <text evidence="7">The sequence shown here is derived from an EMBL/GenBank/DDBJ whole genome shotgun (WGS) entry which is preliminary data.</text>
</comment>
<dbReference type="PANTHER" id="PTHR10293:SF72">
    <property type="entry name" value="MONOTHIOL GLUTAREDOXIN-S14, CHLOROPLASTIC"/>
    <property type="match status" value="1"/>
</dbReference>
<evidence type="ECO:0000256" key="1">
    <source>
        <dbReference type="ARBA" id="ARBA00022714"/>
    </source>
</evidence>
<dbReference type="GO" id="GO:0046872">
    <property type="term" value="F:metal ion binding"/>
    <property type="evidence" value="ECO:0007669"/>
    <property type="project" value="UniProtKB-KW"/>
</dbReference>
<dbReference type="InterPro" id="IPR004480">
    <property type="entry name" value="Monothiol_GRX-rel"/>
</dbReference>
<dbReference type="GO" id="GO:0051537">
    <property type="term" value="F:2 iron, 2 sulfur cluster binding"/>
    <property type="evidence" value="ECO:0007669"/>
    <property type="project" value="UniProtKB-KW"/>
</dbReference>
<evidence type="ECO:0000256" key="5">
    <source>
        <dbReference type="ARBA" id="ARBA00023284"/>
    </source>
</evidence>
<sequence length="212" mass="24047">MAANGVEQLDSIINRHPGKLVLYLADKEYSGHQQLCTVLESLKQDFPQIAFEALEHSVVKDKVKVNALPCFLCYKGGKVVNTLEGCSTSMLVTFVRGWSKESSQETTLERIKRLIAENPVILFMKGEKENPFCRFSRAVVNMFNESGIVFEGYNIFEDPELREELKVYSNWPTYPQLYVNGNLIGGHDIIKELFENGALRDEIPEANLKPVQ</sequence>
<gene>
    <name evidence="7" type="ORF">BgAZ_207170</name>
</gene>
<dbReference type="Gene3D" id="3.40.30.10">
    <property type="entry name" value="Glutaredoxin"/>
    <property type="match status" value="2"/>
</dbReference>
<dbReference type="PANTHER" id="PTHR10293">
    <property type="entry name" value="GLUTAREDOXIN FAMILY MEMBER"/>
    <property type="match status" value="1"/>
</dbReference>
<dbReference type="SUPFAM" id="SSF52833">
    <property type="entry name" value="Thioredoxin-like"/>
    <property type="match status" value="2"/>
</dbReference>
<evidence type="ECO:0000313" key="7">
    <source>
        <dbReference type="EMBL" id="KAK1443841.1"/>
    </source>
</evidence>
<keyword evidence="1" id="KW-0001">2Fe-2S</keyword>
<dbReference type="EMBL" id="JAVEPI010000002">
    <property type="protein sequence ID" value="KAK1443841.1"/>
    <property type="molecule type" value="Genomic_DNA"/>
</dbReference>
<accession>A0AAD8PEG1</accession>
<dbReference type="InterPro" id="IPR033658">
    <property type="entry name" value="GRX_PICOT-like"/>
</dbReference>